<keyword evidence="3" id="KW-1185">Reference proteome</keyword>
<feature type="region of interest" description="Disordered" evidence="1">
    <location>
        <begin position="201"/>
        <end position="222"/>
    </location>
</feature>
<evidence type="ECO:0000313" key="2">
    <source>
        <dbReference type="EMBL" id="GMA18916.1"/>
    </source>
</evidence>
<name>A0ABQ6HKN3_9MICO</name>
<proteinExistence type="predicted"/>
<comment type="caution">
    <text evidence="2">The sequence shown here is derived from an EMBL/GenBank/DDBJ whole genome shotgun (WGS) entry which is preliminary data.</text>
</comment>
<dbReference type="RefSeq" id="WP_241442947.1">
    <property type="nucleotide sequence ID" value="NZ_BSUJ01000001.1"/>
</dbReference>
<reference evidence="3" key="1">
    <citation type="journal article" date="2019" name="Int. J. Syst. Evol. Microbiol.">
        <title>The Global Catalogue of Microorganisms (GCM) 10K type strain sequencing project: providing services to taxonomists for standard genome sequencing and annotation.</title>
        <authorList>
            <consortium name="The Broad Institute Genomics Platform"/>
            <consortium name="The Broad Institute Genome Sequencing Center for Infectious Disease"/>
            <person name="Wu L."/>
            <person name="Ma J."/>
        </authorList>
    </citation>
    <scope>NUCLEOTIDE SEQUENCE [LARGE SCALE GENOMIC DNA]</scope>
    <source>
        <strain evidence="3">NBRC 105830</strain>
    </source>
</reference>
<gene>
    <name evidence="2" type="ORF">GCM10025862_09370</name>
</gene>
<feature type="compositionally biased region" description="Basic and acidic residues" evidence="1">
    <location>
        <begin position="201"/>
        <end position="215"/>
    </location>
</feature>
<organism evidence="2 3">
    <name type="scientific">Arsenicicoccus piscis</name>
    <dbReference type="NCBI Taxonomy" id="673954"/>
    <lineage>
        <taxon>Bacteria</taxon>
        <taxon>Bacillati</taxon>
        <taxon>Actinomycetota</taxon>
        <taxon>Actinomycetes</taxon>
        <taxon>Micrococcales</taxon>
        <taxon>Intrasporangiaceae</taxon>
        <taxon>Arsenicicoccus</taxon>
    </lineage>
</organism>
<accession>A0ABQ6HKN3</accession>
<sequence length="222" mass="22028">MSTADPTPTAALPDRDRELVAGLDEYCDGVLAAIGAADPVGFGEAHGSLCSWSQFQLVPHLVALEQLVLPELAKAPGAELLAQALVATHRVIAGLVDAVNTPGEIVLLAGDVQALRVTVRSHLASVDNLALPALAAAGADLDQLTRGVTTTAAALAEQYALAVQSDLDAAHAQPAEAGGGGCGGGGGGGCGGCGGLCGVDDDPRSPEQKAADRAAVKVTRTA</sequence>
<evidence type="ECO:0008006" key="4">
    <source>
        <dbReference type="Google" id="ProtNLM"/>
    </source>
</evidence>
<evidence type="ECO:0000313" key="3">
    <source>
        <dbReference type="Proteomes" id="UP001157109"/>
    </source>
</evidence>
<dbReference type="Proteomes" id="UP001157109">
    <property type="component" value="Unassembled WGS sequence"/>
</dbReference>
<evidence type="ECO:0000256" key="1">
    <source>
        <dbReference type="SAM" id="MobiDB-lite"/>
    </source>
</evidence>
<protein>
    <recommendedName>
        <fullName evidence="4">Mycothiol-dependent maleylpyruvate isomerase metal-binding domain-containing protein</fullName>
    </recommendedName>
</protein>
<dbReference type="EMBL" id="BSUJ01000001">
    <property type="protein sequence ID" value="GMA18916.1"/>
    <property type="molecule type" value="Genomic_DNA"/>
</dbReference>